<organism evidence="1 2">
    <name type="scientific">Methylophaga frappieri (strain ATCC BAA-2434 / DSM 25690 / JAM7)</name>
    <dbReference type="NCBI Taxonomy" id="754477"/>
    <lineage>
        <taxon>Bacteria</taxon>
        <taxon>Pseudomonadati</taxon>
        <taxon>Pseudomonadota</taxon>
        <taxon>Gammaproteobacteria</taxon>
        <taxon>Thiotrichales</taxon>
        <taxon>Piscirickettsiaceae</taxon>
        <taxon>Methylophaga</taxon>
    </lineage>
</organism>
<dbReference type="InterPro" id="IPR000944">
    <property type="entry name" value="Tscrpt_reg_Rrf2"/>
</dbReference>
<evidence type="ECO:0000313" key="2">
    <source>
        <dbReference type="Proteomes" id="UP000009145"/>
    </source>
</evidence>
<dbReference type="EMBL" id="CP003380">
    <property type="protein sequence ID" value="AFJ01457.1"/>
    <property type="molecule type" value="Genomic_DNA"/>
</dbReference>
<dbReference type="STRING" id="754477.Q7C_278"/>
<evidence type="ECO:0000313" key="1">
    <source>
        <dbReference type="EMBL" id="AFJ01457.1"/>
    </source>
</evidence>
<dbReference type="NCBIfam" id="TIGR02944">
    <property type="entry name" value="suf_reg_Xantho"/>
    <property type="match status" value="1"/>
</dbReference>
<dbReference type="InterPro" id="IPR036388">
    <property type="entry name" value="WH-like_DNA-bd_sf"/>
</dbReference>
<dbReference type="GO" id="GO:0005829">
    <property type="term" value="C:cytosol"/>
    <property type="evidence" value="ECO:0007669"/>
    <property type="project" value="TreeGrafter"/>
</dbReference>
<dbReference type="PROSITE" id="PS01332">
    <property type="entry name" value="HTH_RRF2_1"/>
    <property type="match status" value="1"/>
</dbReference>
<keyword evidence="2" id="KW-1185">Reference proteome</keyword>
<dbReference type="Gene3D" id="1.10.10.10">
    <property type="entry name" value="Winged helix-like DNA-binding domain superfamily/Winged helix DNA-binding domain"/>
    <property type="match status" value="1"/>
</dbReference>
<dbReference type="HOGENOM" id="CLU_107144_1_2_6"/>
<dbReference type="InterPro" id="IPR030489">
    <property type="entry name" value="TR_Rrf2-type_CS"/>
</dbReference>
<reference evidence="1 2" key="1">
    <citation type="journal article" date="2012" name="J. Bacteriol.">
        <title>Complete genome sequences of Methylophaga sp. strain JAM1 and Methylophaga sp. strain JAM7.</title>
        <authorList>
            <person name="Villeneuve C."/>
            <person name="Martineau C."/>
            <person name="Mauffrey F."/>
            <person name="Villemur R."/>
        </authorList>
    </citation>
    <scope>NUCLEOTIDE SEQUENCE [LARGE SCALE GENOMIC DNA]</scope>
    <source>
        <strain evidence="1 2">JAM7</strain>
    </source>
</reference>
<dbReference type="PROSITE" id="PS51197">
    <property type="entry name" value="HTH_RRF2_2"/>
    <property type="match status" value="1"/>
</dbReference>
<accession>I1YEW4</accession>
<dbReference type="AlphaFoldDB" id="I1YEW4"/>
<dbReference type="PANTHER" id="PTHR33221:SF2">
    <property type="entry name" value="TRANSCRIPTIONAL REGULATOR"/>
    <property type="match status" value="1"/>
</dbReference>
<dbReference type="InterPro" id="IPR036390">
    <property type="entry name" value="WH_DNA-bd_sf"/>
</dbReference>
<dbReference type="RefSeq" id="WP_014702907.1">
    <property type="nucleotide sequence ID" value="NC_017856.1"/>
</dbReference>
<dbReference type="Pfam" id="PF02082">
    <property type="entry name" value="Rrf2"/>
    <property type="match status" value="1"/>
</dbReference>
<dbReference type="eggNOG" id="COG1959">
    <property type="taxonomic scope" value="Bacteria"/>
</dbReference>
<gene>
    <name evidence="1" type="ordered locus">Q7C_278</name>
</gene>
<sequence length="162" mass="17733">MLRMGKLTDYGIVLMSHLAANRDSQHSAHTLSDAVQMPLPTVKKVLKALTCGGLLKSERGAQGGYSLNRDPRRISVADIITAIEGPIALTECVSDHGQCEQERHCAIQTNWTQINNAVFHALDEVKLANMALPNSPEAQKITFYPSQVKAEKHTLQNGGHHD</sequence>
<dbReference type="OrthoDB" id="9808360at2"/>
<dbReference type="Proteomes" id="UP000009145">
    <property type="component" value="Chromosome"/>
</dbReference>
<dbReference type="PATRIC" id="fig|754477.3.peg.276"/>
<dbReference type="InterPro" id="IPR014290">
    <property type="entry name" value="SUF_FeS_clus_asmbl_reg"/>
</dbReference>
<dbReference type="KEGG" id="mec:Q7C_278"/>
<dbReference type="NCBIfam" id="TIGR00738">
    <property type="entry name" value="rrf2_super"/>
    <property type="match status" value="1"/>
</dbReference>
<dbReference type="GO" id="GO:0003700">
    <property type="term" value="F:DNA-binding transcription factor activity"/>
    <property type="evidence" value="ECO:0007669"/>
    <property type="project" value="TreeGrafter"/>
</dbReference>
<dbReference type="PANTHER" id="PTHR33221">
    <property type="entry name" value="WINGED HELIX-TURN-HELIX TRANSCRIPTIONAL REGULATOR, RRF2 FAMILY"/>
    <property type="match status" value="1"/>
</dbReference>
<proteinExistence type="predicted"/>
<name>I1YEW4_METFJ</name>
<protein>
    <submittedName>
        <fullName evidence="1">Iron-sulfur cluster regulator IscR</fullName>
    </submittedName>
</protein>
<dbReference type="SUPFAM" id="SSF46785">
    <property type="entry name" value="Winged helix' DNA-binding domain"/>
    <property type="match status" value="1"/>
</dbReference>